<protein>
    <submittedName>
        <fullName evidence="1">Uncharacterized protein</fullName>
    </submittedName>
</protein>
<evidence type="ECO:0000313" key="2">
    <source>
        <dbReference type="Proteomes" id="UP001177023"/>
    </source>
</evidence>
<feature type="non-terminal residue" evidence="1">
    <location>
        <position position="127"/>
    </location>
</feature>
<organism evidence="1 2">
    <name type="scientific">Mesorhabditis spiculigera</name>
    <dbReference type="NCBI Taxonomy" id="96644"/>
    <lineage>
        <taxon>Eukaryota</taxon>
        <taxon>Metazoa</taxon>
        <taxon>Ecdysozoa</taxon>
        <taxon>Nematoda</taxon>
        <taxon>Chromadorea</taxon>
        <taxon>Rhabditida</taxon>
        <taxon>Rhabditina</taxon>
        <taxon>Rhabditomorpha</taxon>
        <taxon>Rhabditoidea</taxon>
        <taxon>Rhabditidae</taxon>
        <taxon>Mesorhabditinae</taxon>
        <taxon>Mesorhabditis</taxon>
    </lineage>
</organism>
<gene>
    <name evidence="1" type="ORF">MSPICULIGERA_LOCUS1891</name>
</gene>
<evidence type="ECO:0000313" key="1">
    <source>
        <dbReference type="EMBL" id="CAJ0561641.1"/>
    </source>
</evidence>
<sequence>MPHAFIDAAVRILHVNKLLDARRNMLLQEVAATSIGLLIGAFLFGKKGAFAGALMGAILAYEPTPDYKKVLARVKALDDAQKETLAGLLRHQCGGQTLEEFALFSENPDNAQDIFSTINDYLTAIDN</sequence>
<comment type="caution">
    <text evidence="1">The sequence shown here is derived from an EMBL/GenBank/DDBJ whole genome shotgun (WGS) entry which is preliminary data.</text>
</comment>
<proteinExistence type="predicted"/>
<reference evidence="1" key="1">
    <citation type="submission" date="2023-06" db="EMBL/GenBank/DDBJ databases">
        <authorList>
            <person name="Delattre M."/>
        </authorList>
    </citation>
    <scope>NUCLEOTIDE SEQUENCE</scope>
    <source>
        <strain evidence="1">AF72</strain>
    </source>
</reference>
<dbReference type="Proteomes" id="UP001177023">
    <property type="component" value="Unassembled WGS sequence"/>
</dbReference>
<accession>A0AA36C6D3</accession>
<name>A0AA36C6D3_9BILA</name>
<dbReference type="EMBL" id="CATQJA010000574">
    <property type="protein sequence ID" value="CAJ0561641.1"/>
    <property type="molecule type" value="Genomic_DNA"/>
</dbReference>
<keyword evidence="2" id="KW-1185">Reference proteome</keyword>
<dbReference type="AlphaFoldDB" id="A0AA36C6D3"/>